<dbReference type="GO" id="GO:0003677">
    <property type="term" value="F:DNA binding"/>
    <property type="evidence" value="ECO:0007669"/>
    <property type="project" value="UniProtKB-KW"/>
</dbReference>
<dbReference type="InterPro" id="IPR016032">
    <property type="entry name" value="Sig_transdc_resp-reg_C-effctor"/>
</dbReference>
<dbReference type="CDD" id="cd06170">
    <property type="entry name" value="LuxR_C_like"/>
    <property type="match status" value="1"/>
</dbReference>
<comment type="caution">
    <text evidence="5">The sequence shown here is derived from an EMBL/GenBank/DDBJ whole genome shotgun (WGS) entry which is preliminary data.</text>
</comment>
<evidence type="ECO:0000259" key="4">
    <source>
        <dbReference type="PROSITE" id="PS50043"/>
    </source>
</evidence>
<evidence type="ECO:0000256" key="2">
    <source>
        <dbReference type="ARBA" id="ARBA00023125"/>
    </source>
</evidence>
<dbReference type="PANTHER" id="PTHR44688:SF16">
    <property type="entry name" value="DNA-BINDING TRANSCRIPTIONAL ACTIVATOR DEVR_DOSR"/>
    <property type="match status" value="1"/>
</dbReference>
<dbReference type="InterPro" id="IPR036388">
    <property type="entry name" value="WH-like_DNA-bd_sf"/>
</dbReference>
<reference evidence="5 6" key="1">
    <citation type="submission" date="2020-02" db="EMBL/GenBank/DDBJ databases">
        <title>Whole-genome analyses of novel actinobacteria.</title>
        <authorList>
            <person name="Sahin N."/>
        </authorList>
    </citation>
    <scope>NUCLEOTIDE SEQUENCE [LARGE SCALE GENOMIC DNA]</scope>
    <source>
        <strain evidence="5 6">A7024</strain>
    </source>
</reference>
<dbReference type="PROSITE" id="PS50043">
    <property type="entry name" value="HTH_LUXR_2"/>
    <property type="match status" value="1"/>
</dbReference>
<dbReference type="SUPFAM" id="SSF46894">
    <property type="entry name" value="C-terminal effector domain of the bipartite response regulators"/>
    <property type="match status" value="1"/>
</dbReference>
<dbReference type="AlphaFoldDB" id="A0A6G4U0B5"/>
<proteinExistence type="predicted"/>
<dbReference type="Pfam" id="PF00196">
    <property type="entry name" value="GerE"/>
    <property type="match status" value="1"/>
</dbReference>
<keyword evidence="1" id="KW-0805">Transcription regulation</keyword>
<dbReference type="Gene3D" id="1.10.10.10">
    <property type="entry name" value="Winged helix-like DNA-binding domain superfamily/Winged helix DNA-binding domain"/>
    <property type="match status" value="1"/>
</dbReference>
<gene>
    <name evidence="5" type="ORF">G5C51_13045</name>
</gene>
<dbReference type="InterPro" id="IPR000792">
    <property type="entry name" value="Tscrpt_reg_LuxR_C"/>
</dbReference>
<dbReference type="PRINTS" id="PR00038">
    <property type="entry name" value="HTHLUXR"/>
</dbReference>
<dbReference type="PANTHER" id="PTHR44688">
    <property type="entry name" value="DNA-BINDING TRANSCRIPTIONAL ACTIVATOR DEVR_DOSR"/>
    <property type="match status" value="1"/>
</dbReference>
<keyword evidence="3" id="KW-0804">Transcription</keyword>
<dbReference type="RefSeq" id="WP_165236668.1">
    <property type="nucleotide sequence ID" value="NZ_JAAKZV010000044.1"/>
</dbReference>
<dbReference type="SMART" id="SM00421">
    <property type="entry name" value="HTH_LUXR"/>
    <property type="match status" value="1"/>
</dbReference>
<organism evidence="5 6">
    <name type="scientific">Streptomyces coryli</name>
    <dbReference type="NCBI Taxonomy" id="1128680"/>
    <lineage>
        <taxon>Bacteria</taxon>
        <taxon>Bacillati</taxon>
        <taxon>Actinomycetota</taxon>
        <taxon>Actinomycetes</taxon>
        <taxon>Kitasatosporales</taxon>
        <taxon>Streptomycetaceae</taxon>
        <taxon>Streptomyces</taxon>
    </lineage>
</organism>
<protein>
    <submittedName>
        <fullName evidence="5">Helix-turn-helix transcriptional regulator</fullName>
    </submittedName>
</protein>
<evidence type="ECO:0000256" key="1">
    <source>
        <dbReference type="ARBA" id="ARBA00023015"/>
    </source>
</evidence>
<evidence type="ECO:0000313" key="6">
    <source>
        <dbReference type="Proteomes" id="UP000481583"/>
    </source>
</evidence>
<sequence>MAHAPDRRTGWRRDLLLEQAAAAPDASALFGAASARLRRLLPYDAAIWRATDPVTGLMTAPIRVENLDEGGCAVYWTTEARVDQVIPFRALAGAASPVAALGRATGGRPEHAPLYEAYLRPRGLGDELRAVLRTGGRQWGAVSLFRRQDRPAFSAADTEFVAGLSAPLASRLRAYARPPDVPAEQPADGTGLLLFTPAGQLVSANDSAWHHLADLPQVAVSGAAAHPDPAARGLPVWVRTLAAAGEGRVRVRDGRGRWLVCHASRLDGDTGFTAVVVEPAPPSEVALLIAEAYGLSARELEITRLVSAGVPTAEMAGRLGISRHTVRDHIKAVFAKTGVASRGELVATLFHEHLEPALEARTERVRTD</sequence>
<feature type="domain" description="HTH luxR-type" evidence="4">
    <location>
        <begin position="288"/>
        <end position="353"/>
    </location>
</feature>
<name>A0A6G4U0B5_9ACTN</name>
<evidence type="ECO:0000256" key="3">
    <source>
        <dbReference type="ARBA" id="ARBA00023163"/>
    </source>
</evidence>
<accession>A0A6G4U0B5</accession>
<dbReference type="Proteomes" id="UP000481583">
    <property type="component" value="Unassembled WGS sequence"/>
</dbReference>
<evidence type="ECO:0000313" key="5">
    <source>
        <dbReference type="EMBL" id="NGN64818.1"/>
    </source>
</evidence>
<dbReference type="GO" id="GO:0006355">
    <property type="term" value="P:regulation of DNA-templated transcription"/>
    <property type="evidence" value="ECO:0007669"/>
    <property type="project" value="InterPro"/>
</dbReference>
<keyword evidence="2" id="KW-0238">DNA-binding</keyword>
<keyword evidence="6" id="KW-1185">Reference proteome</keyword>
<dbReference type="EMBL" id="JAAKZV010000044">
    <property type="protein sequence ID" value="NGN64818.1"/>
    <property type="molecule type" value="Genomic_DNA"/>
</dbReference>